<proteinExistence type="predicted"/>
<feature type="compositionally biased region" description="Polar residues" evidence="1">
    <location>
        <begin position="375"/>
        <end position="385"/>
    </location>
</feature>
<dbReference type="EMBL" id="MBAD02001960">
    <property type="protein sequence ID" value="RLN50860.1"/>
    <property type="molecule type" value="Genomic_DNA"/>
</dbReference>
<organism evidence="3 4">
    <name type="scientific">Phytophthora kernoviae</name>
    <dbReference type="NCBI Taxonomy" id="325452"/>
    <lineage>
        <taxon>Eukaryota</taxon>
        <taxon>Sar</taxon>
        <taxon>Stramenopiles</taxon>
        <taxon>Oomycota</taxon>
        <taxon>Peronosporomycetes</taxon>
        <taxon>Peronosporales</taxon>
        <taxon>Peronosporaceae</taxon>
        <taxon>Phytophthora</taxon>
    </lineage>
</organism>
<evidence type="ECO:0000256" key="1">
    <source>
        <dbReference type="SAM" id="MobiDB-lite"/>
    </source>
</evidence>
<reference evidence="4 5" key="1">
    <citation type="submission" date="2018-07" db="EMBL/GenBank/DDBJ databases">
        <title>Genome sequencing of oomycete isolates from Chile give support for New Zealand origin for Phytophthora kernoviae and make available the first Nothophytophthora sp. genome.</title>
        <authorList>
            <person name="Studholme D.J."/>
            <person name="Sanfuentes E."/>
            <person name="Panda P."/>
            <person name="Hill R."/>
            <person name="Sambles C."/>
            <person name="Grant M."/>
            <person name="Williams N.M."/>
            <person name="Mcdougal R.L."/>
        </authorList>
    </citation>
    <scope>NUCLEOTIDE SEQUENCE [LARGE SCALE GENOMIC DNA]</scope>
    <source>
        <strain evidence="3">Chile6</strain>
        <strain evidence="2">Chile7</strain>
    </source>
</reference>
<gene>
    <name evidence="2" type="ORF">BBJ29_006052</name>
    <name evidence="3" type="ORF">BBP00_00007919</name>
</gene>
<dbReference type="OrthoDB" id="118172at2759"/>
<comment type="caution">
    <text evidence="3">The sequence shown here is derived from an EMBL/GenBank/DDBJ whole genome shotgun (WGS) entry which is preliminary data.</text>
</comment>
<evidence type="ECO:0000313" key="4">
    <source>
        <dbReference type="Proteomes" id="UP000277300"/>
    </source>
</evidence>
<protein>
    <submittedName>
        <fullName evidence="3">Uncharacterized protein</fullName>
    </submittedName>
</protein>
<evidence type="ECO:0000313" key="2">
    <source>
        <dbReference type="EMBL" id="RLN50860.1"/>
    </source>
</evidence>
<name>A0A3F2RGT9_9STRA</name>
<sequence length="817" mass="93632">MAISNLLYAPTNLLYAPTNLHKTPCSDNQTEFEDTDKQTEQPNIFAHVKLHQSSRYKTTRQAKKAKCNQHKNVAPKTTAVTFSVIADKDRKRPYRLSTKQRERRLENEALESTMYNLTLDINYLKQQVRYLQECQDLYMTRLTVGRQHMQGEAVGMVARLFRLYCAEACGYSNVAEPNDRTLFLSRVHSCLKDTSAGGRDGIPHFMQLWELFRMLYTHRSYTTNCIRVLTYVDAYSDSEDTDNSNNVDTLLIAEARRRCGPGGGCVVESTGESSGRLKRETIVTVLPHLLHNESLAVRLIGQKFTLPVRLLVYFNSDGLLVHHAAEFDFITIHHDHEPVRVGVTGTLGMASSAPKVLVPSESHTTIMEDLESLLETDSSPVQTKASKTKTAKGDGTSVSPPKKNRRLSAEDRRTRHRERMQRMRRAEKHSIEVKRVEVKRLTRELEHAIQRLSTEFKNRQGGGELEETVKLESQAWHKDQSTAANIVQQRYLSLVLQQETITEENRRLTERFDEWQKFMKLLGVEHDRLPKHGSTYSLTSDLLVEDGDSDGRWVAFSDDEPVIFYQPIERNKCHELAFTGYQQMQEMLQGPGARKVYDEGFGWKIHFTMHEDDSKVQIQHRFTKRINVIKRDGGRITADSLANATWKILNTPELYSRMYRSPRASRVLQKVDAHTCVAMRTFPDENALMYLRCVSLVVRVEDCVVDSTSDSMELTWDNDSRRRVTILTSVLNTDQCFPRANMHTPNPTAEWIKEGMEYISFTEIDGEDQIDIEYGGLVNVGNETTSTGIPHVVMNLDEVVVRWEQLLPCCWRADVVS</sequence>
<feature type="compositionally biased region" description="Basic residues" evidence="1">
    <location>
        <begin position="414"/>
        <end position="427"/>
    </location>
</feature>
<dbReference type="Proteomes" id="UP000284657">
    <property type="component" value="Unassembled WGS sequence"/>
</dbReference>
<evidence type="ECO:0000313" key="3">
    <source>
        <dbReference type="EMBL" id="RLN56603.1"/>
    </source>
</evidence>
<evidence type="ECO:0000313" key="5">
    <source>
        <dbReference type="Proteomes" id="UP000284657"/>
    </source>
</evidence>
<dbReference type="Proteomes" id="UP000277300">
    <property type="component" value="Unassembled WGS sequence"/>
</dbReference>
<dbReference type="AlphaFoldDB" id="A0A3F2RGT9"/>
<feature type="region of interest" description="Disordered" evidence="1">
    <location>
        <begin position="374"/>
        <end position="427"/>
    </location>
</feature>
<dbReference type="EMBL" id="MBDO02000355">
    <property type="protein sequence ID" value="RLN56603.1"/>
    <property type="molecule type" value="Genomic_DNA"/>
</dbReference>
<accession>A0A3F2RGT9</accession>